<sequence length="509" mass="55648">MLRAIVRHRINVQIDVDPGRVVKFLLVVSGEETIAALRRRIRECLADDDEGVGQRELGPLFTLDGFRIDLHPDVDAVANVFNDADRGNCITCRLLPPPTFPYLSLEKAALTLETKLMSAIDSENESKPLPDACSRMLLAQVHHSDISRRRLAMRRLNRLLYDTRHHASVASAIITLLHDDDDAVEVALALPRSCLLDRDPSVIHRLASTIMATGTSISASPRLRLLCKLIAADADGEALTVDDAAVTVASNVDNSDTFLMLLAVRLLTASTSLSTMLDASSLAALHYAIRTCNTDEQLANSTMELVDKFIRDASSPSSEDARSSVRGALNELAAALQDYTSEGGWQGGIRKHTLEAIATLSSASALTLEWAMAVADTDDPTLHRLLVERAATCSHSSLESFTPDTLLELVHAVLRTPNADADLGRLRVKFLNRVIQTQHSSRIVTNDIIMYLEQAVLQQHSSQAARVLQQIAQARNGSCSQLAKRAIRRLEPLVSNPVIRINLHAARAI</sequence>
<reference evidence="1 2" key="1">
    <citation type="submission" date="2015-02" db="EMBL/GenBank/DDBJ databases">
        <authorList>
            <person name="Chooi Y.-H."/>
        </authorList>
    </citation>
    <scope>NUCLEOTIDE SEQUENCE [LARGE SCALE GENOMIC DNA]</scope>
    <source>
        <strain evidence="1">E3</strain>
    </source>
</reference>
<keyword evidence="2" id="KW-1185">Reference proteome</keyword>
<protein>
    <submittedName>
        <fullName evidence="1">Uncharacterized protein</fullName>
    </submittedName>
</protein>
<organism evidence="1 2">
    <name type="scientific">Plasmodiophora brassicae</name>
    <name type="common">Clubroot disease agent</name>
    <dbReference type="NCBI Taxonomy" id="37360"/>
    <lineage>
        <taxon>Eukaryota</taxon>
        <taxon>Sar</taxon>
        <taxon>Rhizaria</taxon>
        <taxon>Endomyxa</taxon>
        <taxon>Phytomyxea</taxon>
        <taxon>Plasmodiophorida</taxon>
        <taxon>Plasmodiophoridae</taxon>
        <taxon>Plasmodiophora</taxon>
    </lineage>
</organism>
<evidence type="ECO:0000313" key="2">
    <source>
        <dbReference type="Proteomes" id="UP000039324"/>
    </source>
</evidence>
<proteinExistence type="predicted"/>
<gene>
    <name evidence="1" type="ORF">PBRA_001529</name>
</gene>
<dbReference type="EMBL" id="CDSF01000101">
    <property type="protein sequence ID" value="CEP00475.1"/>
    <property type="molecule type" value="Genomic_DNA"/>
</dbReference>
<dbReference type="Proteomes" id="UP000039324">
    <property type="component" value="Unassembled WGS sequence"/>
</dbReference>
<dbReference type="AlphaFoldDB" id="A0A0G4IYR2"/>
<evidence type="ECO:0000313" key="1">
    <source>
        <dbReference type="EMBL" id="CEP00475.1"/>
    </source>
</evidence>
<name>A0A0G4IYR2_PLABS</name>
<accession>A0A0G4IYR2</accession>